<dbReference type="GO" id="GO:0090374">
    <property type="term" value="P:oligopeptide export from mitochondrion"/>
    <property type="evidence" value="ECO:0007669"/>
    <property type="project" value="TreeGrafter"/>
</dbReference>
<evidence type="ECO:0000256" key="7">
    <source>
        <dbReference type="SAM" id="Phobius"/>
    </source>
</evidence>
<dbReference type="GO" id="GO:0016887">
    <property type="term" value="F:ATP hydrolysis activity"/>
    <property type="evidence" value="ECO:0007669"/>
    <property type="project" value="InterPro"/>
</dbReference>
<dbReference type="PROSITE" id="PS50929">
    <property type="entry name" value="ABC_TM1F"/>
    <property type="match status" value="1"/>
</dbReference>
<protein>
    <submittedName>
        <fullName evidence="10">Putative ABC transporter</fullName>
    </submittedName>
</protein>
<dbReference type="FunFam" id="3.40.50.300:FF:001797">
    <property type="entry name" value="ABC transporter, putative"/>
    <property type="match status" value="1"/>
</dbReference>
<dbReference type="GO" id="GO:0005743">
    <property type="term" value="C:mitochondrial inner membrane"/>
    <property type="evidence" value="ECO:0007669"/>
    <property type="project" value="TreeGrafter"/>
</dbReference>
<evidence type="ECO:0000313" key="10">
    <source>
        <dbReference type="EMBL" id="CCC52551.1"/>
    </source>
</evidence>
<dbReference type="CDD" id="cd18573">
    <property type="entry name" value="ABC_6TM_ABCB10_like"/>
    <property type="match status" value="1"/>
</dbReference>
<dbReference type="InterPro" id="IPR011527">
    <property type="entry name" value="ABC1_TM_dom"/>
</dbReference>
<feature type="transmembrane region" description="Helical" evidence="7">
    <location>
        <begin position="298"/>
        <end position="323"/>
    </location>
</feature>
<dbReference type="Gene3D" id="3.40.50.300">
    <property type="entry name" value="P-loop containing nucleotide triphosphate hydrolases"/>
    <property type="match status" value="1"/>
</dbReference>
<evidence type="ECO:0000259" key="9">
    <source>
        <dbReference type="PROSITE" id="PS50929"/>
    </source>
</evidence>
<evidence type="ECO:0000256" key="5">
    <source>
        <dbReference type="ARBA" id="ARBA00022989"/>
    </source>
</evidence>
<dbReference type="Pfam" id="PF00005">
    <property type="entry name" value="ABC_tran"/>
    <property type="match status" value="1"/>
</dbReference>
<feature type="domain" description="ABC transporter" evidence="8">
    <location>
        <begin position="394"/>
        <end position="646"/>
    </location>
</feature>
<dbReference type="SUPFAM" id="SSF52540">
    <property type="entry name" value="P-loop containing nucleoside triphosphate hydrolases"/>
    <property type="match status" value="1"/>
</dbReference>
<evidence type="ECO:0000256" key="1">
    <source>
        <dbReference type="ARBA" id="ARBA00004141"/>
    </source>
</evidence>
<accession>G0U9S0</accession>
<dbReference type="InterPro" id="IPR003439">
    <property type="entry name" value="ABC_transporter-like_ATP-bd"/>
</dbReference>
<dbReference type="PROSITE" id="PS50893">
    <property type="entry name" value="ABC_TRANSPORTER_2"/>
    <property type="match status" value="1"/>
</dbReference>
<feature type="transmembrane region" description="Helical" evidence="7">
    <location>
        <begin position="74"/>
        <end position="96"/>
    </location>
</feature>
<dbReference type="VEuPathDB" id="TriTrypDB:TvY486_1100360"/>
<dbReference type="InterPro" id="IPR027417">
    <property type="entry name" value="P-loop_NTPase"/>
</dbReference>
<proteinExistence type="predicted"/>
<evidence type="ECO:0000256" key="3">
    <source>
        <dbReference type="ARBA" id="ARBA00022741"/>
    </source>
</evidence>
<dbReference type="GO" id="GO:0005524">
    <property type="term" value="F:ATP binding"/>
    <property type="evidence" value="ECO:0007669"/>
    <property type="project" value="UniProtKB-KW"/>
</dbReference>
<dbReference type="PANTHER" id="PTHR43394:SF1">
    <property type="entry name" value="ATP-BINDING CASSETTE SUB-FAMILY B MEMBER 10, MITOCHONDRIAL"/>
    <property type="match status" value="1"/>
</dbReference>
<reference evidence="10" key="1">
    <citation type="journal article" date="2012" name="Proc. Natl. Acad. Sci. U.S.A.">
        <title>Antigenic diversity is generated by distinct evolutionary mechanisms in African trypanosome species.</title>
        <authorList>
            <person name="Jackson A.P."/>
            <person name="Berry A."/>
            <person name="Aslett M."/>
            <person name="Allison H.C."/>
            <person name="Burton P."/>
            <person name="Vavrova-Anderson J."/>
            <person name="Brown R."/>
            <person name="Browne H."/>
            <person name="Corton N."/>
            <person name="Hauser H."/>
            <person name="Gamble J."/>
            <person name="Gilderthorp R."/>
            <person name="Marcello L."/>
            <person name="McQuillan J."/>
            <person name="Otto T.D."/>
            <person name="Quail M.A."/>
            <person name="Sanders M.J."/>
            <person name="van Tonder A."/>
            <person name="Ginger M.L."/>
            <person name="Field M.C."/>
            <person name="Barry J.D."/>
            <person name="Hertz-Fowler C."/>
            <person name="Berriman M."/>
        </authorList>
    </citation>
    <scope>NUCLEOTIDE SEQUENCE</scope>
    <source>
        <strain evidence="10">Y486</strain>
    </source>
</reference>
<keyword evidence="6 7" id="KW-0472">Membrane</keyword>
<dbReference type="SMART" id="SM00382">
    <property type="entry name" value="AAA"/>
    <property type="match status" value="1"/>
</dbReference>
<keyword evidence="3" id="KW-0547">Nucleotide-binding</keyword>
<dbReference type="InterPro" id="IPR036640">
    <property type="entry name" value="ABC1_TM_sf"/>
</dbReference>
<organism evidence="10">
    <name type="scientific">Trypanosoma vivax (strain Y486)</name>
    <dbReference type="NCBI Taxonomy" id="1055687"/>
    <lineage>
        <taxon>Eukaryota</taxon>
        <taxon>Discoba</taxon>
        <taxon>Euglenozoa</taxon>
        <taxon>Kinetoplastea</taxon>
        <taxon>Metakinetoplastina</taxon>
        <taxon>Trypanosomatida</taxon>
        <taxon>Trypanosomatidae</taxon>
        <taxon>Trypanosoma</taxon>
        <taxon>Duttonella</taxon>
    </lineage>
</organism>
<dbReference type="InterPro" id="IPR039421">
    <property type="entry name" value="Type_1_exporter"/>
</dbReference>
<dbReference type="InterPro" id="IPR017871">
    <property type="entry name" value="ABC_transporter-like_CS"/>
</dbReference>
<feature type="transmembrane region" description="Helical" evidence="7">
    <location>
        <begin position="329"/>
        <end position="349"/>
    </location>
</feature>
<feature type="domain" description="ABC transmembrane type-1" evidence="9">
    <location>
        <begin position="76"/>
        <end position="357"/>
    </location>
</feature>
<comment type="subcellular location">
    <subcellularLocation>
        <location evidence="1">Membrane</location>
        <topology evidence="1">Multi-pass membrane protein</topology>
    </subcellularLocation>
</comment>
<keyword evidence="4" id="KW-0067">ATP-binding</keyword>
<gene>
    <name evidence="10" type="ORF">TVY486_1100360</name>
</gene>
<dbReference type="AlphaFoldDB" id="G0U9S0"/>
<evidence type="ECO:0000256" key="2">
    <source>
        <dbReference type="ARBA" id="ARBA00022692"/>
    </source>
</evidence>
<sequence>MTRSTRLIWHPQSHTALCTMKRFTSMVRHLRDLGDPTPAQRPVKSLSPLYVVEPSARRGAFRRFLSSARQESPLIFAAVVSVSLYSLATLAIPTGFGQLIDAASKGGMPLGTSMQLLGWFALAGIANFARLACIGYAGERIIARIRGRLYSALLAQPAAFFDVSGNAAGSLAQRLSMDCNLIGSSLTEAVTQGSKNLLQTIGSIGIMLYYSPTLTGVICGMIPPLAVFAGVYGRYVRKLQRQMQDTIAVSGSVASERLSHIRTVKSFAKEPAELKWYEKKVDSVFQISKHMLFFNASYVSSVQVVGYGALYCIVWAGSVLVAADNITPGILFSFLLYTVYCGMGLMGLANLATELNRGFGASLRVYDIIEAADSLEKSQDDTKRTVPLRCNWDIRFNNVSFAYPTRPEISVYDNLDLEIPPSRCTCVVGSSGSGKSSLALLLLKLYEHTSGTITLDGTDLKDIDTRWLRSKVGYVGQEPVLFGGTIAQNIAYGSLEHDWDAPLDRWLHSTVVESAKRANAHEFIITLPEGYDTYVGEGGRSLSGGQKQRVAIARALLRAPSVLILDEATSALDSESEVVVQDAISRLILDAKKGSEKHTVLMFAHKLSMISKADHVVVLDQGRVAVQGTFEEVRLHPLFCQLVGLPTAARPSTLTDVEISRRSGDNKQQRDT</sequence>
<evidence type="ECO:0000256" key="6">
    <source>
        <dbReference type="ARBA" id="ARBA00023136"/>
    </source>
</evidence>
<dbReference type="GO" id="GO:0015421">
    <property type="term" value="F:ABC-type oligopeptide transporter activity"/>
    <property type="evidence" value="ECO:0007669"/>
    <property type="project" value="TreeGrafter"/>
</dbReference>
<keyword evidence="5 7" id="KW-1133">Transmembrane helix</keyword>
<evidence type="ECO:0000256" key="4">
    <source>
        <dbReference type="ARBA" id="ARBA00022840"/>
    </source>
</evidence>
<dbReference type="Gene3D" id="1.20.1560.10">
    <property type="entry name" value="ABC transporter type 1, transmembrane domain"/>
    <property type="match status" value="1"/>
</dbReference>
<dbReference type="SUPFAM" id="SSF90123">
    <property type="entry name" value="ABC transporter transmembrane region"/>
    <property type="match status" value="1"/>
</dbReference>
<evidence type="ECO:0000259" key="8">
    <source>
        <dbReference type="PROSITE" id="PS50893"/>
    </source>
</evidence>
<dbReference type="Pfam" id="PF00664">
    <property type="entry name" value="ABC_membrane"/>
    <property type="match status" value="1"/>
</dbReference>
<feature type="transmembrane region" description="Helical" evidence="7">
    <location>
        <begin position="116"/>
        <end position="137"/>
    </location>
</feature>
<keyword evidence="2 7" id="KW-0812">Transmembrane</keyword>
<name>G0U9S0_TRYVY</name>
<dbReference type="PROSITE" id="PS00211">
    <property type="entry name" value="ABC_TRANSPORTER_1"/>
    <property type="match status" value="1"/>
</dbReference>
<dbReference type="EMBL" id="HE573027">
    <property type="protein sequence ID" value="CCC52551.1"/>
    <property type="molecule type" value="Genomic_DNA"/>
</dbReference>
<dbReference type="InterPro" id="IPR003593">
    <property type="entry name" value="AAA+_ATPase"/>
</dbReference>
<feature type="transmembrane region" description="Helical" evidence="7">
    <location>
        <begin position="213"/>
        <end position="233"/>
    </location>
</feature>
<dbReference type="PANTHER" id="PTHR43394">
    <property type="entry name" value="ATP-DEPENDENT PERMEASE MDL1, MITOCHONDRIAL"/>
    <property type="match status" value="1"/>
</dbReference>